<organism evidence="2 3">
    <name type="scientific">Chlamydomonas reinhardtii</name>
    <name type="common">Chlamydomonas smithii</name>
    <dbReference type="NCBI Taxonomy" id="3055"/>
    <lineage>
        <taxon>Eukaryota</taxon>
        <taxon>Viridiplantae</taxon>
        <taxon>Chlorophyta</taxon>
        <taxon>core chlorophytes</taxon>
        <taxon>Chlorophyceae</taxon>
        <taxon>CS clade</taxon>
        <taxon>Chlamydomonadales</taxon>
        <taxon>Chlamydomonadaceae</taxon>
        <taxon>Chlamydomonas</taxon>
    </lineage>
</organism>
<evidence type="ECO:0000256" key="1">
    <source>
        <dbReference type="SAM" id="MobiDB-lite"/>
    </source>
</evidence>
<feature type="region of interest" description="Disordered" evidence="1">
    <location>
        <begin position="1"/>
        <end position="21"/>
    </location>
</feature>
<protein>
    <submittedName>
        <fullName evidence="2">Uncharacterized protein</fullName>
    </submittedName>
</protein>
<evidence type="ECO:0000313" key="3">
    <source>
        <dbReference type="Proteomes" id="UP000006906"/>
    </source>
</evidence>
<evidence type="ECO:0000313" key="2">
    <source>
        <dbReference type="EMBL" id="PNW79492.1"/>
    </source>
</evidence>
<dbReference type="Gramene" id="PNW79492">
    <property type="protein sequence ID" value="PNW79492"/>
    <property type="gene ID" value="CHLRE_09g417176v5"/>
</dbReference>
<proteinExistence type="predicted"/>
<accession>A0A2K3DG41</accession>
<dbReference type="KEGG" id="cre:CHLRE_09g417176v5"/>
<gene>
    <name evidence="2" type="ORF">CHLRE_09g417176v5</name>
</gene>
<reference evidence="2 3" key="1">
    <citation type="journal article" date="2007" name="Science">
        <title>The Chlamydomonas genome reveals the evolution of key animal and plant functions.</title>
        <authorList>
            <person name="Merchant S.S."/>
            <person name="Prochnik S.E."/>
            <person name="Vallon O."/>
            <person name="Harris E.H."/>
            <person name="Karpowicz S.J."/>
            <person name="Witman G.B."/>
            <person name="Terry A."/>
            <person name="Salamov A."/>
            <person name="Fritz-Laylin L.K."/>
            <person name="Marechal-Drouard L."/>
            <person name="Marshall W.F."/>
            <person name="Qu L.H."/>
            <person name="Nelson D.R."/>
            <person name="Sanderfoot A.A."/>
            <person name="Spalding M.H."/>
            <person name="Kapitonov V.V."/>
            <person name="Ren Q."/>
            <person name="Ferris P."/>
            <person name="Lindquist E."/>
            <person name="Shapiro H."/>
            <person name="Lucas S.M."/>
            <person name="Grimwood J."/>
            <person name="Schmutz J."/>
            <person name="Cardol P."/>
            <person name="Cerutti H."/>
            <person name="Chanfreau G."/>
            <person name="Chen C.L."/>
            <person name="Cognat V."/>
            <person name="Croft M.T."/>
            <person name="Dent R."/>
            <person name="Dutcher S."/>
            <person name="Fernandez E."/>
            <person name="Fukuzawa H."/>
            <person name="Gonzalez-Ballester D."/>
            <person name="Gonzalez-Halphen D."/>
            <person name="Hallmann A."/>
            <person name="Hanikenne M."/>
            <person name="Hippler M."/>
            <person name="Inwood W."/>
            <person name="Jabbari K."/>
            <person name="Kalanon M."/>
            <person name="Kuras R."/>
            <person name="Lefebvre P.A."/>
            <person name="Lemaire S.D."/>
            <person name="Lobanov A.V."/>
            <person name="Lohr M."/>
            <person name="Manuell A."/>
            <person name="Meier I."/>
            <person name="Mets L."/>
            <person name="Mittag M."/>
            <person name="Mittelmeier T."/>
            <person name="Moroney J.V."/>
            <person name="Moseley J."/>
            <person name="Napoli C."/>
            <person name="Nedelcu A.M."/>
            <person name="Niyogi K."/>
            <person name="Novoselov S.V."/>
            <person name="Paulsen I.T."/>
            <person name="Pazour G."/>
            <person name="Purton S."/>
            <person name="Ral J.P."/>
            <person name="Riano-Pachon D.M."/>
            <person name="Riekhof W."/>
            <person name="Rymarquis L."/>
            <person name="Schroda M."/>
            <person name="Stern D."/>
            <person name="Umen J."/>
            <person name="Willows R."/>
            <person name="Wilson N."/>
            <person name="Zimmer S.L."/>
            <person name="Allmer J."/>
            <person name="Balk J."/>
            <person name="Bisova K."/>
            <person name="Chen C.J."/>
            <person name="Elias M."/>
            <person name="Gendler K."/>
            <person name="Hauser C."/>
            <person name="Lamb M.R."/>
            <person name="Ledford H."/>
            <person name="Long J.C."/>
            <person name="Minagawa J."/>
            <person name="Page M.D."/>
            <person name="Pan J."/>
            <person name="Pootakham W."/>
            <person name="Roje S."/>
            <person name="Rose A."/>
            <person name="Stahlberg E."/>
            <person name="Terauchi A.M."/>
            <person name="Yang P."/>
            <person name="Ball S."/>
            <person name="Bowler C."/>
            <person name="Dieckmann C.L."/>
            <person name="Gladyshev V.N."/>
            <person name="Green P."/>
            <person name="Jorgensen R."/>
            <person name="Mayfield S."/>
            <person name="Mueller-Roeber B."/>
            <person name="Rajamani S."/>
            <person name="Sayre R.T."/>
            <person name="Brokstein P."/>
            <person name="Dubchak I."/>
            <person name="Goodstein D."/>
            <person name="Hornick L."/>
            <person name="Huang Y.W."/>
            <person name="Jhaveri J."/>
            <person name="Luo Y."/>
            <person name="Martinez D."/>
            <person name="Ngau W.C."/>
            <person name="Otillar B."/>
            <person name="Poliakov A."/>
            <person name="Porter A."/>
            <person name="Szajkowski L."/>
            <person name="Werner G."/>
            <person name="Zhou K."/>
            <person name="Grigoriev I.V."/>
            <person name="Rokhsar D.S."/>
            <person name="Grossman A.R."/>
        </authorList>
    </citation>
    <scope>NUCLEOTIDE SEQUENCE [LARGE SCALE GENOMIC DNA]</scope>
    <source>
        <strain evidence="3">CC-503</strain>
    </source>
</reference>
<sequence>MRLGHAQPAAVRRGGNAPGRRRTAWRWYEYAERREMARRQDHKEATVCRKQFGPAGVW</sequence>
<dbReference type="RefSeq" id="XP_042921691.1">
    <property type="nucleotide sequence ID" value="XM_043066395.1"/>
</dbReference>
<dbReference type="AlphaFoldDB" id="A0A2K3DG41"/>
<name>A0A2K3DG41_CHLRE</name>
<dbReference type="InParanoid" id="A0A2K3DG41"/>
<dbReference type="EMBL" id="CM008970">
    <property type="protein sequence ID" value="PNW79492.1"/>
    <property type="molecule type" value="Genomic_DNA"/>
</dbReference>
<dbReference type="Proteomes" id="UP000006906">
    <property type="component" value="Chromosome 9"/>
</dbReference>
<keyword evidence="3" id="KW-1185">Reference proteome</keyword>
<dbReference type="GeneID" id="66054928"/>